<reference evidence="1 2" key="1">
    <citation type="journal article" date="2018" name="Sci. Rep.">
        <title>Genomic signatures of local adaptation to the degree of environmental predictability in rotifers.</title>
        <authorList>
            <person name="Franch-Gras L."/>
            <person name="Hahn C."/>
            <person name="Garcia-Roger E.M."/>
            <person name="Carmona M.J."/>
            <person name="Serra M."/>
            <person name="Gomez A."/>
        </authorList>
    </citation>
    <scope>NUCLEOTIDE SEQUENCE [LARGE SCALE GENOMIC DNA]</scope>
    <source>
        <strain evidence="1">HYR1</strain>
    </source>
</reference>
<sequence length="79" mass="9255">MYAYGDFSDISHTTIELVLIYTFRKQVFIEISFLNIILASTKSDNPLYIYVVFYIKIYPNRPPCSKLWDNANKLIPVSK</sequence>
<dbReference type="AlphaFoldDB" id="A0A3M7P7K8"/>
<keyword evidence="2" id="KW-1185">Reference proteome</keyword>
<feature type="non-terminal residue" evidence="1">
    <location>
        <position position="79"/>
    </location>
</feature>
<accession>A0A3M7P7K8</accession>
<evidence type="ECO:0000313" key="1">
    <source>
        <dbReference type="EMBL" id="RMZ95003.1"/>
    </source>
</evidence>
<gene>
    <name evidence="1" type="ORF">BpHYR1_045841</name>
</gene>
<dbReference type="Proteomes" id="UP000276133">
    <property type="component" value="Unassembled WGS sequence"/>
</dbReference>
<protein>
    <submittedName>
        <fullName evidence="1">Uncharacterized protein</fullName>
    </submittedName>
</protein>
<organism evidence="1 2">
    <name type="scientific">Brachionus plicatilis</name>
    <name type="common">Marine rotifer</name>
    <name type="synonym">Brachionus muelleri</name>
    <dbReference type="NCBI Taxonomy" id="10195"/>
    <lineage>
        <taxon>Eukaryota</taxon>
        <taxon>Metazoa</taxon>
        <taxon>Spiralia</taxon>
        <taxon>Gnathifera</taxon>
        <taxon>Rotifera</taxon>
        <taxon>Eurotatoria</taxon>
        <taxon>Monogononta</taxon>
        <taxon>Pseudotrocha</taxon>
        <taxon>Ploima</taxon>
        <taxon>Brachionidae</taxon>
        <taxon>Brachionus</taxon>
    </lineage>
</organism>
<proteinExistence type="predicted"/>
<dbReference type="EMBL" id="REGN01012670">
    <property type="protein sequence ID" value="RMZ95003.1"/>
    <property type="molecule type" value="Genomic_DNA"/>
</dbReference>
<comment type="caution">
    <text evidence="1">The sequence shown here is derived from an EMBL/GenBank/DDBJ whole genome shotgun (WGS) entry which is preliminary data.</text>
</comment>
<name>A0A3M7P7K8_BRAPC</name>
<evidence type="ECO:0000313" key="2">
    <source>
        <dbReference type="Proteomes" id="UP000276133"/>
    </source>
</evidence>